<dbReference type="Gene3D" id="3.30.230.100">
    <property type="match status" value="1"/>
</dbReference>
<evidence type="ECO:0000313" key="2">
    <source>
        <dbReference type="Proteomes" id="UP000756921"/>
    </source>
</evidence>
<sequence length="156" mass="16743">MAATLEKSIRELGLTNGDAPTSPISVSFPLPRAPQTNIHVQLHDNGPNVLIFLATSTPESSNAAPLGSFVYAMPNRSNPSDPLSTPLFTPPTTLDFTTRMSKILTRRLKKPVYVGNSISFASAGMGGTVEEEMEGFKRVVEVVVGLVNQENTARES</sequence>
<evidence type="ECO:0000313" key="1">
    <source>
        <dbReference type="EMBL" id="KAF9734461.1"/>
    </source>
</evidence>
<accession>A0A9P6GFZ3</accession>
<dbReference type="GO" id="GO:0043248">
    <property type="term" value="P:proteasome assembly"/>
    <property type="evidence" value="ECO:0007669"/>
    <property type="project" value="InterPro"/>
</dbReference>
<dbReference type="OrthoDB" id="5407417at2759"/>
<dbReference type="Proteomes" id="UP000756921">
    <property type="component" value="Unassembled WGS sequence"/>
</dbReference>
<keyword evidence="2" id="KW-1185">Reference proteome</keyword>
<name>A0A9P6GFZ3_9PLEO</name>
<gene>
    <name evidence="1" type="ORF">PMIN01_07364</name>
</gene>
<dbReference type="Pfam" id="PF16093">
    <property type="entry name" value="PAC4"/>
    <property type="match status" value="1"/>
</dbReference>
<dbReference type="AlphaFoldDB" id="A0A9P6GFZ3"/>
<proteinExistence type="predicted"/>
<reference evidence="1" key="1">
    <citation type="journal article" date="2020" name="Mol. Plant Microbe Interact.">
        <title>Genome Sequence of the Biocontrol Agent Coniothyrium minitans strain Conio (IMI 134523).</title>
        <authorList>
            <person name="Patel D."/>
            <person name="Shittu T.A."/>
            <person name="Baroncelli R."/>
            <person name="Muthumeenakshi S."/>
            <person name="Osborne T.H."/>
            <person name="Janganan T.K."/>
            <person name="Sreenivasaprasad S."/>
        </authorList>
    </citation>
    <scope>NUCLEOTIDE SEQUENCE</scope>
    <source>
        <strain evidence="1">Conio</strain>
    </source>
</reference>
<organism evidence="1 2">
    <name type="scientific">Paraphaeosphaeria minitans</name>
    <dbReference type="NCBI Taxonomy" id="565426"/>
    <lineage>
        <taxon>Eukaryota</taxon>
        <taxon>Fungi</taxon>
        <taxon>Dikarya</taxon>
        <taxon>Ascomycota</taxon>
        <taxon>Pezizomycotina</taxon>
        <taxon>Dothideomycetes</taxon>
        <taxon>Pleosporomycetidae</taxon>
        <taxon>Pleosporales</taxon>
        <taxon>Massarineae</taxon>
        <taxon>Didymosphaeriaceae</taxon>
        <taxon>Paraphaeosphaeria</taxon>
    </lineage>
</organism>
<protein>
    <submittedName>
        <fullName evidence="1">Uncharacterized protein</fullName>
    </submittedName>
</protein>
<dbReference type="InterPro" id="IPR032157">
    <property type="entry name" value="PAC4"/>
</dbReference>
<dbReference type="EMBL" id="WJXW01000007">
    <property type="protein sequence ID" value="KAF9734461.1"/>
    <property type="molecule type" value="Genomic_DNA"/>
</dbReference>
<comment type="caution">
    <text evidence="1">The sequence shown here is derived from an EMBL/GenBank/DDBJ whole genome shotgun (WGS) entry which is preliminary data.</text>
</comment>